<comment type="catalytic activity">
    <reaction evidence="1">
        <text>Hydrolysis of terminal non-reducing alpha-L-arabinofuranoside residues in alpha-L-arabinosides.</text>
        <dbReference type="EC" id="3.2.1.55"/>
    </reaction>
</comment>
<dbReference type="SUPFAM" id="SSF51011">
    <property type="entry name" value="Glycosyl hydrolase domain"/>
    <property type="match status" value="1"/>
</dbReference>
<dbReference type="RefSeq" id="WP_193503327.1">
    <property type="nucleotide sequence ID" value="NZ_JADCKC010000005.1"/>
</dbReference>
<protein>
    <recommendedName>
        <fullName evidence="5">non-reducing end alpha-L-arabinofuranosidase</fullName>
        <ecNumber evidence="5">3.2.1.55</ecNumber>
    </recommendedName>
</protein>
<proteinExistence type="inferred from homology"/>
<dbReference type="SMART" id="SM00813">
    <property type="entry name" value="Alpha-L-AF_C"/>
    <property type="match status" value="1"/>
</dbReference>
<dbReference type="EC" id="3.2.1.55" evidence="5"/>
<comment type="similarity">
    <text evidence="3">Belongs to the glycosyl hydrolase 51 family.</text>
</comment>
<keyword evidence="7" id="KW-0119">Carbohydrate metabolism</keyword>
<evidence type="ECO:0000313" key="11">
    <source>
        <dbReference type="Proteomes" id="UP000768567"/>
    </source>
</evidence>
<dbReference type="EMBL" id="JADCKC010000005">
    <property type="protein sequence ID" value="MBE5038807.1"/>
    <property type="molecule type" value="Genomic_DNA"/>
</dbReference>
<evidence type="ECO:0000256" key="2">
    <source>
        <dbReference type="ARBA" id="ARBA00004881"/>
    </source>
</evidence>
<comment type="subunit">
    <text evidence="4">Homohexamer; trimer of dimers.</text>
</comment>
<gene>
    <name evidence="10" type="ORF">INF35_13525</name>
</gene>
<dbReference type="Pfam" id="PF06964">
    <property type="entry name" value="Alpha-L-AF_C"/>
    <property type="match status" value="1"/>
</dbReference>
<comment type="caution">
    <text evidence="10">The sequence shown here is derived from an EMBL/GenBank/DDBJ whole genome shotgun (WGS) entry which is preliminary data.</text>
</comment>
<dbReference type="InterPro" id="IPR055235">
    <property type="entry name" value="ASD1_cat"/>
</dbReference>
<keyword evidence="11" id="KW-1185">Reference proteome</keyword>
<dbReference type="InterPro" id="IPR013780">
    <property type="entry name" value="Glyco_hydro_b"/>
</dbReference>
<dbReference type="PANTHER" id="PTHR43576">
    <property type="entry name" value="ALPHA-L-ARABINOFURANOSIDASE C-RELATED"/>
    <property type="match status" value="1"/>
</dbReference>
<dbReference type="SUPFAM" id="SSF51445">
    <property type="entry name" value="(Trans)glycosidases"/>
    <property type="match status" value="1"/>
</dbReference>
<keyword evidence="8" id="KW-0326">Glycosidase</keyword>
<dbReference type="Gene3D" id="2.60.40.1180">
    <property type="entry name" value="Golgi alpha-mannosidase II"/>
    <property type="match status" value="1"/>
</dbReference>
<keyword evidence="6" id="KW-0378">Hydrolase</keyword>
<comment type="pathway">
    <text evidence="2">Glycan metabolism.</text>
</comment>
<reference evidence="10 11" key="1">
    <citation type="submission" date="2020-10" db="EMBL/GenBank/DDBJ databases">
        <title>ChiBAC.</title>
        <authorList>
            <person name="Zenner C."/>
            <person name="Hitch T.C.A."/>
            <person name="Clavel T."/>
        </authorList>
    </citation>
    <scope>NUCLEOTIDE SEQUENCE [LARGE SCALE GENOMIC DNA]</scope>
    <source>
        <strain evidence="10 11">DSM 109015</strain>
    </source>
</reference>
<evidence type="ECO:0000259" key="9">
    <source>
        <dbReference type="SMART" id="SM00813"/>
    </source>
</evidence>
<sequence>MLIFINGNRSVGTINKNIYGHFAEHLGRCIYGGLYVGEDSEIPNQNGMRTDVVNALKELDIPVLRWPGGCFADTYHWQDGIGPKSSRKTLINTTWGGVREDNSFGTHEFMELCRQLGCEAYINGNVGTGTVQEMCDWVEYCNMPGVSPMADLRRQNGQDAPWNVKYWGIGNEMWGGGGNMRADYYSDLCRQYASFLRDYDPSHKIYKIASGACDFNYDWTQRVAELTGALVDALSLHYYTIPGSEWEHKGSATKFSREEYYITMYKALQMKGLIENHTARMRQACPNKNLGLVIDEWGTWLDVEEGTNPHFLYQQNAMRDALVAAVNLNIFGDHCDSVVMANIAQTVNVLQAMILTDGPRMLCTPTYHVFHMFKGHQGARQLETYAETALIGADGADCKVPNLHVSASEDHNGNVLVTVVNLSDHSSVPVEIHWDGLSKFTSITGQVLSGDGAGAAAYNTFDNPHQVEPKPLTNITVGTNSFTSLLPACSVAAFTLKA</sequence>
<evidence type="ECO:0000256" key="6">
    <source>
        <dbReference type="ARBA" id="ARBA00022801"/>
    </source>
</evidence>
<dbReference type="PANTHER" id="PTHR43576:SF2">
    <property type="entry name" value="INTRACELLULAR EXO-ALPHA-L-ARABINOFURANOSIDASE 2"/>
    <property type="match status" value="1"/>
</dbReference>
<dbReference type="Pfam" id="PF22848">
    <property type="entry name" value="ASD1_dom"/>
    <property type="match status" value="1"/>
</dbReference>
<dbReference type="InterPro" id="IPR010720">
    <property type="entry name" value="Alpha-L-AF_C"/>
</dbReference>
<feature type="domain" description="Alpha-L-arabinofuranosidase C-terminal" evidence="9">
    <location>
        <begin position="295"/>
        <end position="490"/>
    </location>
</feature>
<evidence type="ECO:0000256" key="5">
    <source>
        <dbReference type="ARBA" id="ARBA00012670"/>
    </source>
</evidence>
<evidence type="ECO:0000313" key="10">
    <source>
        <dbReference type="EMBL" id="MBE5038807.1"/>
    </source>
</evidence>
<dbReference type="Proteomes" id="UP000768567">
    <property type="component" value="Unassembled WGS sequence"/>
</dbReference>
<evidence type="ECO:0000256" key="3">
    <source>
        <dbReference type="ARBA" id="ARBA00007186"/>
    </source>
</evidence>
<evidence type="ECO:0000256" key="4">
    <source>
        <dbReference type="ARBA" id="ARBA00011165"/>
    </source>
</evidence>
<name>A0ABR9R6L9_9FIRM</name>
<evidence type="ECO:0000256" key="8">
    <source>
        <dbReference type="ARBA" id="ARBA00023295"/>
    </source>
</evidence>
<accession>A0ABR9R6L9</accession>
<dbReference type="Gene3D" id="3.20.20.80">
    <property type="entry name" value="Glycosidases"/>
    <property type="match status" value="1"/>
</dbReference>
<evidence type="ECO:0000256" key="7">
    <source>
        <dbReference type="ARBA" id="ARBA00023277"/>
    </source>
</evidence>
<evidence type="ECO:0000256" key="1">
    <source>
        <dbReference type="ARBA" id="ARBA00001462"/>
    </source>
</evidence>
<dbReference type="InterPro" id="IPR017853">
    <property type="entry name" value="GH"/>
</dbReference>
<organism evidence="10 11">
    <name type="scientific">Gemmiger gallinarum</name>
    <dbReference type="NCBI Taxonomy" id="2779354"/>
    <lineage>
        <taxon>Bacteria</taxon>
        <taxon>Bacillati</taxon>
        <taxon>Bacillota</taxon>
        <taxon>Clostridia</taxon>
        <taxon>Eubacteriales</taxon>
        <taxon>Gemmiger</taxon>
    </lineage>
</organism>